<proteinExistence type="predicted"/>
<dbReference type="Pfam" id="PF08308">
    <property type="entry name" value="PEGA"/>
    <property type="match status" value="1"/>
</dbReference>
<keyword evidence="2" id="KW-0472">Membrane</keyword>
<gene>
    <name evidence="4" type="ORF">AKJ09_03191</name>
</gene>
<feature type="domain" description="PEGA" evidence="3">
    <location>
        <begin position="114"/>
        <end position="167"/>
    </location>
</feature>
<dbReference type="Gene3D" id="1.25.40.10">
    <property type="entry name" value="Tetratricopeptide repeat domain"/>
    <property type="match status" value="1"/>
</dbReference>
<dbReference type="SUPFAM" id="SSF48452">
    <property type="entry name" value="TPR-like"/>
    <property type="match status" value="1"/>
</dbReference>
<dbReference type="STRING" id="1391654.AKJ09_03191"/>
<keyword evidence="5" id="KW-1185">Reference proteome</keyword>
<dbReference type="AlphaFoldDB" id="A0A0K1PSN2"/>
<dbReference type="EMBL" id="CP012333">
    <property type="protein sequence ID" value="AKU96527.1"/>
    <property type="molecule type" value="Genomic_DNA"/>
</dbReference>
<sequence>MVTPVVYAQSPDELKAARELFQEAYRDEQEGRHAQALGKFQRVAQVKETAAVRYRIAAVLESLGRLREARDSFRTVAETAPASPADQPIAEDARQRADALDKRIPHLQLTLDGTPPADARVVVDGRPVPLSTPLEPIEVDPGEHTVSASATGTRTTTRKVVVNEGRDSVVPVSFESSADQASTGGGPNRTLGIVALGAGGALLATSVVLLLVRESDISKLHDVCPGGNCPSSRRDELQSAHDRASLFGPLGIGVGAAGAVAAGIGAYLVLRPSHDEANASKSRLHVASRPLPGGAAVSLGGTF</sequence>
<name>A0A0K1PSN2_9BACT</name>
<keyword evidence="2" id="KW-1133">Transmembrane helix</keyword>
<evidence type="ECO:0000313" key="4">
    <source>
        <dbReference type="EMBL" id="AKU96527.1"/>
    </source>
</evidence>
<feature type="transmembrane region" description="Helical" evidence="2">
    <location>
        <begin position="191"/>
        <end position="212"/>
    </location>
</feature>
<dbReference type="InterPro" id="IPR011990">
    <property type="entry name" value="TPR-like_helical_dom_sf"/>
</dbReference>
<protein>
    <recommendedName>
        <fullName evidence="3">PEGA domain-containing protein</fullName>
    </recommendedName>
</protein>
<dbReference type="Proteomes" id="UP000064967">
    <property type="component" value="Chromosome"/>
</dbReference>
<feature type="region of interest" description="Disordered" evidence="1">
    <location>
        <begin position="132"/>
        <end position="156"/>
    </location>
</feature>
<feature type="compositionally biased region" description="Low complexity" evidence="1">
    <location>
        <begin position="145"/>
        <end position="156"/>
    </location>
</feature>
<evidence type="ECO:0000256" key="2">
    <source>
        <dbReference type="SAM" id="Phobius"/>
    </source>
</evidence>
<evidence type="ECO:0000313" key="5">
    <source>
        <dbReference type="Proteomes" id="UP000064967"/>
    </source>
</evidence>
<accession>A0A0K1PSN2</accession>
<feature type="transmembrane region" description="Helical" evidence="2">
    <location>
        <begin position="246"/>
        <end position="270"/>
    </location>
</feature>
<evidence type="ECO:0000259" key="3">
    <source>
        <dbReference type="Pfam" id="PF08308"/>
    </source>
</evidence>
<keyword evidence="2" id="KW-0812">Transmembrane</keyword>
<evidence type="ECO:0000256" key="1">
    <source>
        <dbReference type="SAM" id="MobiDB-lite"/>
    </source>
</evidence>
<reference evidence="4 5" key="1">
    <citation type="submission" date="2015-08" db="EMBL/GenBank/DDBJ databases">
        <authorList>
            <person name="Babu N.S."/>
            <person name="Beckwith C.J."/>
            <person name="Beseler K.G."/>
            <person name="Brison A."/>
            <person name="Carone J.V."/>
            <person name="Caskin T.P."/>
            <person name="Diamond M."/>
            <person name="Durham M.E."/>
            <person name="Foxe J.M."/>
            <person name="Go M."/>
            <person name="Henderson B.A."/>
            <person name="Jones I.B."/>
            <person name="McGettigan J.A."/>
            <person name="Micheletti S.J."/>
            <person name="Nasrallah M.E."/>
            <person name="Ortiz D."/>
            <person name="Piller C.R."/>
            <person name="Privatt S.R."/>
            <person name="Schneider S.L."/>
            <person name="Sharp S."/>
            <person name="Smith T.C."/>
            <person name="Stanton J.D."/>
            <person name="Ullery H.E."/>
            <person name="Wilson R.J."/>
            <person name="Serrano M.G."/>
            <person name="Buck G."/>
            <person name="Lee V."/>
            <person name="Wang Y."/>
            <person name="Carvalho R."/>
            <person name="Voegtly L."/>
            <person name="Shi R."/>
            <person name="Duckworth R."/>
            <person name="Johnson A."/>
            <person name="Loviza R."/>
            <person name="Walstead R."/>
            <person name="Shah Z."/>
            <person name="Kiflezghi M."/>
            <person name="Wade K."/>
            <person name="Ball S.L."/>
            <person name="Bradley K.W."/>
            <person name="Asai D.J."/>
            <person name="Bowman C.A."/>
            <person name="Russell D.A."/>
            <person name="Pope W.H."/>
            <person name="Jacobs-Sera D."/>
            <person name="Hendrix R.W."/>
            <person name="Hatfull G.F."/>
        </authorList>
    </citation>
    <scope>NUCLEOTIDE SEQUENCE [LARGE SCALE GENOMIC DNA]</scope>
    <source>
        <strain evidence="4 5">DSM 27648</strain>
    </source>
</reference>
<dbReference type="InterPro" id="IPR013229">
    <property type="entry name" value="PEGA"/>
</dbReference>
<feature type="region of interest" description="Disordered" evidence="1">
    <location>
        <begin position="77"/>
        <end position="96"/>
    </location>
</feature>
<dbReference type="KEGG" id="llu:AKJ09_03191"/>
<organism evidence="4 5">
    <name type="scientific">Labilithrix luteola</name>
    <dbReference type="NCBI Taxonomy" id="1391654"/>
    <lineage>
        <taxon>Bacteria</taxon>
        <taxon>Pseudomonadati</taxon>
        <taxon>Myxococcota</taxon>
        <taxon>Polyangia</taxon>
        <taxon>Polyangiales</taxon>
        <taxon>Labilitrichaceae</taxon>
        <taxon>Labilithrix</taxon>
    </lineage>
</organism>